<evidence type="ECO:0000313" key="2">
    <source>
        <dbReference type="Proteomes" id="UP000606003"/>
    </source>
</evidence>
<protein>
    <recommendedName>
        <fullName evidence="3">Secreted protein</fullName>
    </recommendedName>
</protein>
<accession>A0ABR8JPY3</accession>
<evidence type="ECO:0008006" key="3">
    <source>
        <dbReference type="Google" id="ProtNLM"/>
    </source>
</evidence>
<organism evidence="1 2">
    <name type="scientific">Hymenobacter armeniacus</name>
    <dbReference type="NCBI Taxonomy" id="2771358"/>
    <lineage>
        <taxon>Bacteria</taxon>
        <taxon>Pseudomonadati</taxon>
        <taxon>Bacteroidota</taxon>
        <taxon>Cytophagia</taxon>
        <taxon>Cytophagales</taxon>
        <taxon>Hymenobacteraceae</taxon>
        <taxon>Hymenobacter</taxon>
    </lineage>
</organism>
<dbReference type="EMBL" id="JACXAC010000001">
    <property type="protein sequence ID" value="MBD2721130.1"/>
    <property type="molecule type" value="Genomic_DNA"/>
</dbReference>
<gene>
    <name evidence="1" type="ORF">IC234_03250</name>
</gene>
<evidence type="ECO:0000313" key="1">
    <source>
        <dbReference type="EMBL" id="MBD2721130.1"/>
    </source>
</evidence>
<name>A0ABR8JPY3_9BACT</name>
<sequence length="78" mass="8222">MEFPVQILLKLLISGLLLVVAIAVTVELVAVHRLGAGTATTATAHPVVVRKAAHVPMPTKLVRPLPAPKRLARHHAGS</sequence>
<reference evidence="1 2" key="1">
    <citation type="submission" date="2020-09" db="EMBL/GenBank/DDBJ databases">
        <authorList>
            <person name="Kim M.K."/>
        </authorList>
    </citation>
    <scope>NUCLEOTIDE SEQUENCE [LARGE SCALE GENOMIC DNA]</scope>
    <source>
        <strain evidence="1 2">BT189</strain>
    </source>
</reference>
<dbReference type="Proteomes" id="UP000606003">
    <property type="component" value="Unassembled WGS sequence"/>
</dbReference>
<proteinExistence type="predicted"/>
<dbReference type="RefSeq" id="WP_190922389.1">
    <property type="nucleotide sequence ID" value="NZ_JACXAC010000001.1"/>
</dbReference>
<comment type="caution">
    <text evidence="1">The sequence shown here is derived from an EMBL/GenBank/DDBJ whole genome shotgun (WGS) entry which is preliminary data.</text>
</comment>
<keyword evidence="2" id="KW-1185">Reference proteome</keyword>